<dbReference type="EMBL" id="LXQA010053372">
    <property type="protein sequence ID" value="MCI03816.1"/>
    <property type="molecule type" value="Genomic_DNA"/>
</dbReference>
<name>A0A392NXI9_9FABA</name>
<sequence length="107" mass="12474">DFVTKEDDDSFFELKDKLNDDAFISRELMLIDKLSEVSGDFFKIYHKLLVIRKDILTKPVQDMLAELDTISGMIWKSIRKIGYSYVNCDKGDDCVCVKDTDEEDDDY</sequence>
<gene>
    <name evidence="1" type="ORF">A2U01_0024857</name>
</gene>
<evidence type="ECO:0000313" key="1">
    <source>
        <dbReference type="EMBL" id="MCI03816.1"/>
    </source>
</evidence>
<evidence type="ECO:0000313" key="2">
    <source>
        <dbReference type="Proteomes" id="UP000265520"/>
    </source>
</evidence>
<organism evidence="1 2">
    <name type="scientific">Trifolium medium</name>
    <dbReference type="NCBI Taxonomy" id="97028"/>
    <lineage>
        <taxon>Eukaryota</taxon>
        <taxon>Viridiplantae</taxon>
        <taxon>Streptophyta</taxon>
        <taxon>Embryophyta</taxon>
        <taxon>Tracheophyta</taxon>
        <taxon>Spermatophyta</taxon>
        <taxon>Magnoliopsida</taxon>
        <taxon>eudicotyledons</taxon>
        <taxon>Gunneridae</taxon>
        <taxon>Pentapetalae</taxon>
        <taxon>rosids</taxon>
        <taxon>fabids</taxon>
        <taxon>Fabales</taxon>
        <taxon>Fabaceae</taxon>
        <taxon>Papilionoideae</taxon>
        <taxon>50 kb inversion clade</taxon>
        <taxon>NPAAA clade</taxon>
        <taxon>Hologalegina</taxon>
        <taxon>IRL clade</taxon>
        <taxon>Trifolieae</taxon>
        <taxon>Trifolium</taxon>
    </lineage>
</organism>
<dbReference type="AlphaFoldDB" id="A0A392NXI9"/>
<comment type="caution">
    <text evidence="1">The sequence shown here is derived from an EMBL/GenBank/DDBJ whole genome shotgun (WGS) entry which is preliminary data.</text>
</comment>
<accession>A0A392NXI9</accession>
<proteinExistence type="predicted"/>
<reference evidence="1 2" key="1">
    <citation type="journal article" date="2018" name="Front. Plant Sci.">
        <title>Red Clover (Trifolium pratense) and Zigzag Clover (T. medium) - A Picture of Genomic Similarities and Differences.</title>
        <authorList>
            <person name="Dluhosova J."/>
            <person name="Istvanek J."/>
            <person name="Nedelnik J."/>
            <person name="Repkova J."/>
        </authorList>
    </citation>
    <scope>NUCLEOTIDE SEQUENCE [LARGE SCALE GENOMIC DNA]</scope>
    <source>
        <strain evidence="2">cv. 10/8</strain>
        <tissue evidence="1">Leaf</tissue>
    </source>
</reference>
<feature type="non-terminal residue" evidence="1">
    <location>
        <position position="1"/>
    </location>
</feature>
<protein>
    <submittedName>
        <fullName evidence="1">Uncharacterized protein</fullName>
    </submittedName>
</protein>
<dbReference type="Proteomes" id="UP000265520">
    <property type="component" value="Unassembled WGS sequence"/>
</dbReference>
<keyword evidence="2" id="KW-1185">Reference proteome</keyword>